<sequence length="73" mass="7666">MLCTLDDPHGGLSLSQFDAVAASAQLEEASALNPYQEERRSSEHKSSRARLIGCGEDGVATGSSRPKTDSDGT</sequence>
<keyword evidence="3" id="KW-1185">Reference proteome</keyword>
<gene>
    <name evidence="2" type="ORF">Pfl04_32950</name>
</gene>
<accession>A0A8J3PPC1</accession>
<name>A0A8J3PPC1_9ACTN</name>
<comment type="caution">
    <text evidence="2">The sequence shown here is derived from an EMBL/GenBank/DDBJ whole genome shotgun (WGS) entry which is preliminary data.</text>
</comment>
<feature type="region of interest" description="Disordered" evidence="1">
    <location>
        <begin position="31"/>
        <end position="73"/>
    </location>
</feature>
<feature type="compositionally biased region" description="Basic and acidic residues" evidence="1">
    <location>
        <begin position="36"/>
        <end position="46"/>
    </location>
</feature>
<evidence type="ECO:0000256" key="1">
    <source>
        <dbReference type="SAM" id="MobiDB-lite"/>
    </source>
</evidence>
<organism evidence="2 3">
    <name type="scientific">Planosporangium flavigriseum</name>
    <dbReference type="NCBI Taxonomy" id="373681"/>
    <lineage>
        <taxon>Bacteria</taxon>
        <taxon>Bacillati</taxon>
        <taxon>Actinomycetota</taxon>
        <taxon>Actinomycetes</taxon>
        <taxon>Micromonosporales</taxon>
        <taxon>Micromonosporaceae</taxon>
        <taxon>Planosporangium</taxon>
    </lineage>
</organism>
<dbReference type="Proteomes" id="UP000653674">
    <property type="component" value="Unassembled WGS sequence"/>
</dbReference>
<evidence type="ECO:0000313" key="2">
    <source>
        <dbReference type="EMBL" id="GIG74891.1"/>
    </source>
</evidence>
<dbReference type="EMBL" id="BONU01000023">
    <property type="protein sequence ID" value="GIG74891.1"/>
    <property type="molecule type" value="Genomic_DNA"/>
</dbReference>
<evidence type="ECO:0000313" key="3">
    <source>
        <dbReference type="Proteomes" id="UP000653674"/>
    </source>
</evidence>
<reference evidence="2" key="1">
    <citation type="submission" date="2021-01" db="EMBL/GenBank/DDBJ databases">
        <title>Whole genome shotgun sequence of Planosporangium flavigriseum NBRC 105377.</title>
        <authorList>
            <person name="Komaki H."/>
            <person name="Tamura T."/>
        </authorList>
    </citation>
    <scope>NUCLEOTIDE SEQUENCE</scope>
    <source>
        <strain evidence="2">NBRC 105377</strain>
    </source>
</reference>
<proteinExistence type="predicted"/>
<dbReference type="AlphaFoldDB" id="A0A8J3PPC1"/>
<protein>
    <submittedName>
        <fullName evidence="2">Uncharacterized protein</fullName>
    </submittedName>
</protein>